<protein>
    <submittedName>
        <fullName evidence="1">Uncharacterized protein</fullName>
    </submittedName>
</protein>
<feature type="non-terminal residue" evidence="1">
    <location>
        <position position="438"/>
    </location>
</feature>
<sequence length="438" mass="48446">MFLCPESLPAYAMVNGGDFSRLTRKHGVTVGTGSPCSVEEVPLAVGELIGHGSVKISCSDQQRCCSVCGAGEPAGADRRQFFMILNNWNEEFNCRFHVRVDDFDYVLFATSALMKCFGSGEEGHVVKACPKRAGPVALRRGWDQEDEAGAVEVVEHEAVWTSVPLTRRSKRQIVATGVTGQTDLETSIVDLEHMSESTGNQGYFEILKTEKMALANLLDTKVQGELVWSCVQNVTEMDAPSSFFFEMEKKHGQSKYIHSLLSDTGQELTEPGQIRGRAMSFYSSLFKSDYEENEELFEEICSGLPQSMQGRKAPGIDGLTVEFYKAFWDILAGDLKKSPTLLPKKGNLQDIKNWRPVSLLFMDYKILLDVFGSTVPGLIGALYSTVTVCLKQLVDAAGPVLTDAQAVSSVLGVRSVRLVQRGLELWRQRLSEKERTIL</sequence>
<dbReference type="EMBL" id="CM041549">
    <property type="protein sequence ID" value="KAI3357185.1"/>
    <property type="molecule type" value="Genomic_DNA"/>
</dbReference>
<gene>
    <name evidence="1" type="ORF">L3Q82_015640</name>
</gene>
<evidence type="ECO:0000313" key="1">
    <source>
        <dbReference type="EMBL" id="KAI3357185.1"/>
    </source>
</evidence>
<keyword evidence="2" id="KW-1185">Reference proteome</keyword>
<reference evidence="1" key="1">
    <citation type="submission" date="2022-04" db="EMBL/GenBank/DDBJ databases">
        <title>Jade perch genome.</title>
        <authorList>
            <person name="Chao B."/>
        </authorList>
    </citation>
    <scope>NUCLEOTIDE SEQUENCE</scope>
    <source>
        <strain evidence="1">CB-2022</strain>
    </source>
</reference>
<comment type="caution">
    <text evidence="1">The sequence shown here is derived from an EMBL/GenBank/DDBJ whole genome shotgun (WGS) entry which is preliminary data.</text>
</comment>
<dbReference type="Proteomes" id="UP000831701">
    <property type="component" value="Chromosome 19"/>
</dbReference>
<evidence type="ECO:0000313" key="2">
    <source>
        <dbReference type="Proteomes" id="UP000831701"/>
    </source>
</evidence>
<accession>A0ACB8VNC5</accession>
<proteinExistence type="predicted"/>
<organism evidence="1 2">
    <name type="scientific">Scortum barcoo</name>
    <name type="common">barcoo grunter</name>
    <dbReference type="NCBI Taxonomy" id="214431"/>
    <lineage>
        <taxon>Eukaryota</taxon>
        <taxon>Metazoa</taxon>
        <taxon>Chordata</taxon>
        <taxon>Craniata</taxon>
        <taxon>Vertebrata</taxon>
        <taxon>Euteleostomi</taxon>
        <taxon>Actinopterygii</taxon>
        <taxon>Neopterygii</taxon>
        <taxon>Teleostei</taxon>
        <taxon>Neoteleostei</taxon>
        <taxon>Acanthomorphata</taxon>
        <taxon>Eupercaria</taxon>
        <taxon>Centrarchiformes</taxon>
        <taxon>Terapontoidei</taxon>
        <taxon>Terapontidae</taxon>
        <taxon>Scortum</taxon>
    </lineage>
</organism>
<name>A0ACB8VNC5_9TELE</name>